<gene>
    <name evidence="3" type="ORF">RQM65_02020</name>
</gene>
<dbReference type="Proteomes" id="UP001250656">
    <property type="component" value="Unassembled WGS sequence"/>
</dbReference>
<dbReference type="CDD" id="cd02253">
    <property type="entry name" value="DmpA"/>
    <property type="match status" value="1"/>
</dbReference>
<name>A0ABU3L2M7_9FLAO</name>
<dbReference type="RefSeq" id="WP_314012364.1">
    <property type="nucleotide sequence ID" value="NZ_JAVTTP010000001.1"/>
</dbReference>
<evidence type="ECO:0000256" key="2">
    <source>
        <dbReference type="SAM" id="Phobius"/>
    </source>
</evidence>
<proteinExistence type="inferred from homology"/>
<dbReference type="PANTHER" id="PTHR36512">
    <property type="entry name" value="D-AMINOPEPTIDASE"/>
    <property type="match status" value="1"/>
</dbReference>
<evidence type="ECO:0000256" key="1">
    <source>
        <dbReference type="ARBA" id="ARBA00007068"/>
    </source>
</evidence>
<accession>A0ABU3L2M7</accession>
<comment type="similarity">
    <text evidence="1">Belongs to the peptidase S58 family.</text>
</comment>
<evidence type="ECO:0000313" key="3">
    <source>
        <dbReference type="EMBL" id="MDT7827439.1"/>
    </source>
</evidence>
<keyword evidence="2" id="KW-0472">Membrane</keyword>
<dbReference type="Pfam" id="PF03576">
    <property type="entry name" value="Peptidase_S58"/>
    <property type="match status" value="1"/>
</dbReference>
<dbReference type="PANTHER" id="PTHR36512:SF3">
    <property type="entry name" value="BLR5678 PROTEIN"/>
    <property type="match status" value="1"/>
</dbReference>
<keyword evidence="2" id="KW-0812">Transmembrane</keyword>
<dbReference type="EMBL" id="JAVTTP010000001">
    <property type="protein sequence ID" value="MDT7827439.1"/>
    <property type="molecule type" value="Genomic_DNA"/>
</dbReference>
<evidence type="ECO:0000313" key="4">
    <source>
        <dbReference type="Proteomes" id="UP001250656"/>
    </source>
</evidence>
<reference evidence="3 4" key="1">
    <citation type="submission" date="2023-09" db="EMBL/GenBank/DDBJ databases">
        <title>Novel taxa isolated from Blanes Bay.</title>
        <authorList>
            <person name="Rey-Velasco X."/>
            <person name="Lucena T."/>
        </authorList>
    </citation>
    <scope>NUCLEOTIDE SEQUENCE [LARGE SCALE GENOMIC DNA]</scope>
    <source>
        <strain evidence="3 4">S334</strain>
    </source>
</reference>
<sequence>MFHAIKYEIFEQATRHASVVIAIKSSSKIVYCSTEITFYLEMIRYICILIVLLYLPTIISAQERARARDIGVVSGILTPGSNNAITDVEGVSVGHRSLIQGDSVRTGVTVILPHQGNIFKEKVPAGIFVGNGFGKSVGTTQIEELGNIESPIALTNTLNTFTVANALIDYMLDIPENSDVRSLNPIVGETNDGWLNDIRGRHVKSSDVLEAIQNASNTKVDEGNVGAGTGTRCLGFKGGIGTSSRVLPKNKGGYTVGVLVQTNFGGILRINGAPVGRELNNFYMAEGVPYVVDGSCMIIIATDAPLSSRNLQRLARRSFLAFGRVGSFSSNGSGDYSIAFSTHKETRVPYSPNSIENNAPRVLNDFMSPLFLAVVEATEESIYNSLFMAEDMVGQQGRAVKALPIKETLDVLDNHKARNN</sequence>
<keyword evidence="4" id="KW-1185">Reference proteome</keyword>
<feature type="transmembrane region" description="Helical" evidence="2">
    <location>
        <begin position="42"/>
        <end position="61"/>
    </location>
</feature>
<protein>
    <submittedName>
        <fullName evidence="3">P1 family peptidase</fullName>
    </submittedName>
</protein>
<dbReference type="InterPro" id="IPR005321">
    <property type="entry name" value="Peptidase_S58_DmpA"/>
</dbReference>
<dbReference type="Gene3D" id="3.60.70.12">
    <property type="entry name" value="L-amino peptidase D-ALA esterase/amidase"/>
    <property type="match status" value="1"/>
</dbReference>
<comment type="caution">
    <text evidence="3">The sequence shown here is derived from an EMBL/GenBank/DDBJ whole genome shotgun (WGS) entry which is preliminary data.</text>
</comment>
<keyword evidence="2" id="KW-1133">Transmembrane helix</keyword>
<dbReference type="InterPro" id="IPR016117">
    <property type="entry name" value="ArgJ-like_dom_sf"/>
</dbReference>
<organism evidence="3 4">
    <name type="scientific">Pricia mediterranea</name>
    <dbReference type="NCBI Taxonomy" id="3076079"/>
    <lineage>
        <taxon>Bacteria</taxon>
        <taxon>Pseudomonadati</taxon>
        <taxon>Bacteroidota</taxon>
        <taxon>Flavobacteriia</taxon>
        <taxon>Flavobacteriales</taxon>
        <taxon>Flavobacteriaceae</taxon>
        <taxon>Pricia</taxon>
    </lineage>
</organism>
<dbReference type="SUPFAM" id="SSF56266">
    <property type="entry name" value="DmpA/ArgJ-like"/>
    <property type="match status" value="1"/>
</dbReference>